<gene>
    <name evidence="1" type="ORF">EV182_001167</name>
</gene>
<organism evidence="1 2">
    <name type="scientific">Spiromyces aspiralis</name>
    <dbReference type="NCBI Taxonomy" id="68401"/>
    <lineage>
        <taxon>Eukaryota</taxon>
        <taxon>Fungi</taxon>
        <taxon>Fungi incertae sedis</taxon>
        <taxon>Zoopagomycota</taxon>
        <taxon>Kickxellomycotina</taxon>
        <taxon>Kickxellomycetes</taxon>
        <taxon>Kickxellales</taxon>
        <taxon>Kickxellaceae</taxon>
        <taxon>Spiromyces</taxon>
    </lineage>
</organism>
<sequence>MLRRPSRLQVRVSPSTPYLSALHHDLTSPAAISPTPVPDGLGLGLGIGNSPLLRRICSSPKLFVTADIGPKSSFQTKRRVMLASP</sequence>
<comment type="caution">
    <text evidence="1">The sequence shown here is derived from an EMBL/GenBank/DDBJ whole genome shotgun (WGS) entry which is preliminary data.</text>
</comment>
<name>A0ACC1HTG1_9FUNG</name>
<reference evidence="1" key="1">
    <citation type="submission" date="2022-06" db="EMBL/GenBank/DDBJ databases">
        <title>Phylogenomic reconstructions and comparative analyses of Kickxellomycotina fungi.</title>
        <authorList>
            <person name="Reynolds N.K."/>
            <person name="Stajich J.E."/>
            <person name="Barry K."/>
            <person name="Grigoriev I.V."/>
            <person name="Crous P."/>
            <person name="Smith M.E."/>
        </authorList>
    </citation>
    <scope>NUCLEOTIDE SEQUENCE</scope>
    <source>
        <strain evidence="1">RSA 2271</strain>
    </source>
</reference>
<protein>
    <submittedName>
        <fullName evidence="1">Uncharacterized protein</fullName>
    </submittedName>
</protein>
<dbReference type="Proteomes" id="UP001145114">
    <property type="component" value="Unassembled WGS sequence"/>
</dbReference>
<evidence type="ECO:0000313" key="2">
    <source>
        <dbReference type="Proteomes" id="UP001145114"/>
    </source>
</evidence>
<evidence type="ECO:0000313" key="1">
    <source>
        <dbReference type="EMBL" id="KAJ1679865.1"/>
    </source>
</evidence>
<dbReference type="EMBL" id="JAMZIH010000141">
    <property type="protein sequence ID" value="KAJ1679865.1"/>
    <property type="molecule type" value="Genomic_DNA"/>
</dbReference>
<keyword evidence="2" id="KW-1185">Reference proteome</keyword>
<feature type="non-terminal residue" evidence="1">
    <location>
        <position position="85"/>
    </location>
</feature>
<proteinExistence type="predicted"/>
<accession>A0ACC1HTG1</accession>